<name>A0A229SXY2_9PSEU</name>
<feature type="domain" description="DUF6801" evidence="3">
    <location>
        <begin position="49"/>
        <end position="198"/>
    </location>
</feature>
<sequence>MTALAAAGLLSAANGALTGVGSAAPGPAVPPDTQANASVSVHCPFADPLGPRALTVETTATLPAQAKTGTSATIGAFSVKLSLPRDVALSFLPAGATTGSLRGTVQLDLAVHQNDRSDKVPVSLVVATTPLPETGDVVLTATGTVPEIAINTVGPVTFDVTAPALTLEAVPAADAPPATTAPPKVACTLDDGQKTTLGKVLVLPKETPGTKRKQSAALGGVKAMDEEPPPPNMYIQPMGLVSVITQSTVKKLGATVVSTPSLVLNGYINVNVDTGDVWITGATAFAPVTATFLGFGFVPATATVEFLPVDYQNSKLVAVKGDLYFSEAGVPSMRATVEAKARMSHAEINGVPLDLGPDCVTKTAITLKVSGPYDPLDPTGEGRVDTTEAGGFTLPGFTGCGAAGQDLNPLLEGMSSGDGNQAVVYLYNLAGCTEPDPANCGPHTNPPGSGPSAAMAKKAATKPR</sequence>
<comment type="caution">
    <text evidence="4">The sequence shown here is derived from an EMBL/GenBank/DDBJ whole genome shotgun (WGS) entry which is preliminary data.</text>
</comment>
<feature type="signal peptide" evidence="2">
    <location>
        <begin position="1"/>
        <end position="18"/>
    </location>
</feature>
<dbReference type="OrthoDB" id="3821392at2"/>
<dbReference type="AlphaFoldDB" id="A0A229SXY2"/>
<proteinExistence type="predicted"/>
<keyword evidence="5" id="KW-1185">Reference proteome</keyword>
<protein>
    <recommendedName>
        <fullName evidence="3">DUF6801 domain-containing protein</fullName>
    </recommendedName>
</protein>
<feature type="region of interest" description="Disordered" evidence="1">
    <location>
        <begin position="438"/>
        <end position="464"/>
    </location>
</feature>
<dbReference type="Proteomes" id="UP000215199">
    <property type="component" value="Unassembled WGS sequence"/>
</dbReference>
<accession>A0A229SXY2</accession>
<dbReference type="Pfam" id="PF20611">
    <property type="entry name" value="DUF6801"/>
    <property type="match status" value="1"/>
</dbReference>
<evidence type="ECO:0000259" key="3">
    <source>
        <dbReference type="Pfam" id="PF20611"/>
    </source>
</evidence>
<gene>
    <name evidence="4" type="ORF">CF165_29290</name>
</gene>
<keyword evidence="2" id="KW-0732">Signal</keyword>
<dbReference type="InterPro" id="IPR046542">
    <property type="entry name" value="DUF6801"/>
</dbReference>
<organism evidence="4 5">
    <name type="scientific">Amycolatopsis vastitatis</name>
    <dbReference type="NCBI Taxonomy" id="1905142"/>
    <lineage>
        <taxon>Bacteria</taxon>
        <taxon>Bacillati</taxon>
        <taxon>Actinomycetota</taxon>
        <taxon>Actinomycetes</taxon>
        <taxon>Pseudonocardiales</taxon>
        <taxon>Pseudonocardiaceae</taxon>
        <taxon>Amycolatopsis</taxon>
    </lineage>
</organism>
<feature type="chain" id="PRO_5039412286" description="DUF6801 domain-containing protein" evidence="2">
    <location>
        <begin position="19"/>
        <end position="464"/>
    </location>
</feature>
<evidence type="ECO:0000256" key="1">
    <source>
        <dbReference type="SAM" id="MobiDB-lite"/>
    </source>
</evidence>
<evidence type="ECO:0000256" key="2">
    <source>
        <dbReference type="SAM" id="SignalP"/>
    </source>
</evidence>
<evidence type="ECO:0000313" key="4">
    <source>
        <dbReference type="EMBL" id="OXM63836.1"/>
    </source>
</evidence>
<reference evidence="5" key="1">
    <citation type="submission" date="2017-07" db="EMBL/GenBank/DDBJ databases">
        <title>Comparative genome mining reveals phylogenetic distribution patterns of secondary metabolites in Amycolatopsis.</title>
        <authorList>
            <person name="Adamek M."/>
            <person name="Alanjary M."/>
            <person name="Sales-Ortells H."/>
            <person name="Goodfellow M."/>
            <person name="Bull A.T."/>
            <person name="Kalinowski J."/>
            <person name="Ziemert N."/>
        </authorList>
    </citation>
    <scope>NUCLEOTIDE SEQUENCE [LARGE SCALE GENOMIC DNA]</scope>
    <source>
        <strain evidence="5">H5</strain>
    </source>
</reference>
<dbReference type="EMBL" id="NMUL01000031">
    <property type="protein sequence ID" value="OXM63836.1"/>
    <property type="molecule type" value="Genomic_DNA"/>
</dbReference>
<evidence type="ECO:0000313" key="5">
    <source>
        <dbReference type="Proteomes" id="UP000215199"/>
    </source>
</evidence>